<keyword evidence="5" id="KW-0998">Cell outer membrane</keyword>
<keyword evidence="4" id="KW-0472">Membrane</keyword>
<evidence type="ECO:0000313" key="10">
    <source>
        <dbReference type="EMBL" id="SFS39423.1"/>
    </source>
</evidence>
<evidence type="ECO:0000256" key="6">
    <source>
        <dbReference type="SAM" id="MobiDB-lite"/>
    </source>
</evidence>
<dbReference type="Proteomes" id="UP000198785">
    <property type="component" value="Unassembled WGS sequence"/>
</dbReference>
<feature type="signal peptide" evidence="7">
    <location>
        <begin position="1"/>
        <end position="18"/>
    </location>
</feature>
<feature type="domain" description="RagB/SusD" evidence="8">
    <location>
        <begin position="348"/>
        <end position="506"/>
    </location>
</feature>
<evidence type="ECO:0000256" key="5">
    <source>
        <dbReference type="ARBA" id="ARBA00023237"/>
    </source>
</evidence>
<accession>A0A1I6PGY1</accession>
<dbReference type="OrthoDB" id="993981at2"/>
<feature type="region of interest" description="Disordered" evidence="6">
    <location>
        <begin position="62"/>
        <end position="82"/>
    </location>
</feature>
<dbReference type="STRING" id="683125.SAMN05660206_101461"/>
<name>A0A1I6PGY1_9SPHI</name>
<dbReference type="PROSITE" id="PS51257">
    <property type="entry name" value="PROKAR_LIPOPROTEIN"/>
    <property type="match status" value="1"/>
</dbReference>
<evidence type="ECO:0000256" key="3">
    <source>
        <dbReference type="ARBA" id="ARBA00022729"/>
    </source>
</evidence>
<gene>
    <name evidence="10" type="ORF">SAMN05660206_101461</name>
</gene>
<dbReference type="Pfam" id="PF14322">
    <property type="entry name" value="SusD-like_3"/>
    <property type="match status" value="1"/>
</dbReference>
<proteinExistence type="inferred from homology"/>
<organism evidence="10 11">
    <name type="scientific">Sphingobacterium wenxiniae</name>
    <dbReference type="NCBI Taxonomy" id="683125"/>
    <lineage>
        <taxon>Bacteria</taxon>
        <taxon>Pseudomonadati</taxon>
        <taxon>Bacteroidota</taxon>
        <taxon>Sphingobacteriia</taxon>
        <taxon>Sphingobacteriales</taxon>
        <taxon>Sphingobacteriaceae</taxon>
        <taxon>Sphingobacterium</taxon>
    </lineage>
</organism>
<feature type="domain" description="SusD-like N-terminal" evidence="9">
    <location>
        <begin position="20"/>
        <end position="225"/>
    </location>
</feature>
<dbReference type="SUPFAM" id="SSF48452">
    <property type="entry name" value="TPR-like"/>
    <property type="match status" value="1"/>
</dbReference>
<dbReference type="CDD" id="cd08977">
    <property type="entry name" value="SusD"/>
    <property type="match status" value="1"/>
</dbReference>
<dbReference type="Gene3D" id="1.25.40.390">
    <property type="match status" value="1"/>
</dbReference>
<evidence type="ECO:0000256" key="2">
    <source>
        <dbReference type="ARBA" id="ARBA00006275"/>
    </source>
</evidence>
<dbReference type="GO" id="GO:0009279">
    <property type="term" value="C:cell outer membrane"/>
    <property type="evidence" value="ECO:0007669"/>
    <property type="project" value="UniProtKB-SubCell"/>
</dbReference>
<dbReference type="InterPro" id="IPR011990">
    <property type="entry name" value="TPR-like_helical_dom_sf"/>
</dbReference>
<keyword evidence="3 7" id="KW-0732">Signal</keyword>
<protein>
    <submittedName>
        <fullName evidence="10">Starch-binding associating with outer membrane</fullName>
    </submittedName>
</protein>
<dbReference type="Pfam" id="PF07980">
    <property type="entry name" value="SusD_RagB"/>
    <property type="match status" value="1"/>
</dbReference>
<dbReference type="InterPro" id="IPR033985">
    <property type="entry name" value="SusD-like_N"/>
</dbReference>
<sequence length="506" mass="57303">MKKRYLLPFALLALSSCSKDFLNQQDPNAVAITNYFKTENDVLLAVNGLYQALRSGSTIGESSTMYNEERSDNSGRNDNQSAAGEPFQFNDFSILPSNTYLKTHWTAMYDAIARCNVLLTHVDKVAFTSEAVKERYKAEAKFVRALLYFHMVRKFGDIPLSTEEVTSKEQANEVAFRQKEDVVYAQIVKDLTEALASDLPDTQHDYAVGRTSKAAINALLGQVYLTMGSTIANESQANWQKAEQHLQAAYGMRKFGKLNEIPYADVFDVAKKNSCRELVFQVQYLQGDQNYSSSIARNYQARGETLNSQFKSTGSGEVAKLDLIKDYEENDIRKAFSVKFASDPQVNDWFVTKFRDASDGAGTNGWGGNDWILIRYADVMLLLAEAKVNLGKNAEAVVLLDEVRERAGLGTYAEALGDADYRSKYPTLKDAVLHERRVELAFENHRWFDLVRNYTAEELVAYFKKKNQADYGNAKLSNISTKDRYFPIPFDEYKLNPEKMFQNKGY</sequence>
<evidence type="ECO:0000259" key="8">
    <source>
        <dbReference type="Pfam" id="PF07980"/>
    </source>
</evidence>
<evidence type="ECO:0000313" key="11">
    <source>
        <dbReference type="Proteomes" id="UP000198785"/>
    </source>
</evidence>
<reference evidence="10 11" key="1">
    <citation type="submission" date="2016-10" db="EMBL/GenBank/DDBJ databases">
        <authorList>
            <person name="de Groot N.N."/>
        </authorList>
    </citation>
    <scope>NUCLEOTIDE SEQUENCE [LARGE SCALE GENOMIC DNA]</scope>
    <source>
        <strain evidence="10 11">DSM 22789</strain>
    </source>
</reference>
<dbReference type="EMBL" id="FOZZ01000001">
    <property type="protein sequence ID" value="SFS39423.1"/>
    <property type="molecule type" value="Genomic_DNA"/>
</dbReference>
<evidence type="ECO:0000256" key="4">
    <source>
        <dbReference type="ARBA" id="ARBA00023136"/>
    </source>
</evidence>
<comment type="subcellular location">
    <subcellularLocation>
        <location evidence="1">Cell outer membrane</location>
    </subcellularLocation>
</comment>
<dbReference type="RefSeq" id="WP_093363511.1">
    <property type="nucleotide sequence ID" value="NZ_FOZZ01000001.1"/>
</dbReference>
<feature type="chain" id="PRO_5011488093" evidence="7">
    <location>
        <begin position="19"/>
        <end position="506"/>
    </location>
</feature>
<comment type="similarity">
    <text evidence="2">Belongs to the SusD family.</text>
</comment>
<dbReference type="InterPro" id="IPR012944">
    <property type="entry name" value="SusD_RagB_dom"/>
</dbReference>
<evidence type="ECO:0000259" key="9">
    <source>
        <dbReference type="Pfam" id="PF14322"/>
    </source>
</evidence>
<evidence type="ECO:0000256" key="1">
    <source>
        <dbReference type="ARBA" id="ARBA00004442"/>
    </source>
</evidence>
<dbReference type="AlphaFoldDB" id="A0A1I6PGY1"/>
<evidence type="ECO:0000256" key="7">
    <source>
        <dbReference type="SAM" id="SignalP"/>
    </source>
</evidence>
<keyword evidence="11" id="KW-1185">Reference proteome</keyword>